<protein>
    <recommendedName>
        <fullName evidence="10">Thiamine pyrimidine synthase</fullName>
    </recommendedName>
</protein>
<evidence type="ECO:0000256" key="3">
    <source>
        <dbReference type="ARBA" id="ARBA00009406"/>
    </source>
</evidence>
<evidence type="ECO:0000256" key="8">
    <source>
        <dbReference type="ARBA" id="ARBA00022977"/>
    </source>
</evidence>
<reference evidence="13" key="1">
    <citation type="submission" date="2020-02" db="EMBL/GenBank/DDBJ databases">
        <authorList>
            <person name="Meier V. D."/>
        </authorList>
    </citation>
    <scope>NUCLEOTIDE SEQUENCE</scope>
    <source>
        <strain evidence="13">AVDCRST_MAG86</strain>
    </source>
</reference>
<dbReference type="SUPFAM" id="SSF53850">
    <property type="entry name" value="Periplasmic binding protein-like II"/>
    <property type="match status" value="1"/>
</dbReference>
<evidence type="ECO:0000259" key="12">
    <source>
        <dbReference type="Pfam" id="PF09084"/>
    </source>
</evidence>
<evidence type="ECO:0000256" key="7">
    <source>
        <dbReference type="ARBA" id="ARBA00022898"/>
    </source>
</evidence>
<comment type="pathway">
    <text evidence="2">Cofactor biosynthesis; thiamine diphosphate biosynthesis.</text>
</comment>
<dbReference type="Pfam" id="PF09084">
    <property type="entry name" value="NMT1"/>
    <property type="match status" value="1"/>
</dbReference>
<dbReference type="Gene3D" id="3.40.190.10">
    <property type="entry name" value="Periplasmic binding protein-like II"/>
    <property type="match status" value="2"/>
</dbReference>
<dbReference type="EMBL" id="CADCWP010000132">
    <property type="protein sequence ID" value="CAA9571956.1"/>
    <property type="molecule type" value="Genomic_DNA"/>
</dbReference>
<dbReference type="PANTHER" id="PTHR31528:SF1">
    <property type="entry name" value="4-AMINO-5-HYDROXYMETHYL-2-METHYLPYRIMIDINE PHOSPHATE SYNTHASE THI11-RELATED"/>
    <property type="match status" value="1"/>
</dbReference>
<dbReference type="InterPro" id="IPR027939">
    <property type="entry name" value="NMT1/THI5"/>
</dbReference>
<keyword evidence="9" id="KW-0408">Iron</keyword>
<dbReference type="GO" id="GO:0046872">
    <property type="term" value="F:metal ion binding"/>
    <property type="evidence" value="ECO:0007669"/>
    <property type="project" value="UniProtKB-KW"/>
</dbReference>
<dbReference type="AlphaFoldDB" id="A0A6J4V8V2"/>
<evidence type="ECO:0000256" key="4">
    <source>
        <dbReference type="ARBA" id="ARBA00011738"/>
    </source>
</evidence>
<evidence type="ECO:0000256" key="1">
    <source>
        <dbReference type="ARBA" id="ARBA00003469"/>
    </source>
</evidence>
<dbReference type="GO" id="GO:0009228">
    <property type="term" value="P:thiamine biosynthetic process"/>
    <property type="evidence" value="ECO:0007669"/>
    <property type="project" value="UniProtKB-KW"/>
</dbReference>
<dbReference type="GO" id="GO:0016740">
    <property type="term" value="F:transferase activity"/>
    <property type="evidence" value="ECO:0007669"/>
    <property type="project" value="UniProtKB-KW"/>
</dbReference>
<organism evidence="13">
    <name type="scientific">uncultured Truepera sp</name>
    <dbReference type="NCBI Taxonomy" id="543023"/>
    <lineage>
        <taxon>Bacteria</taxon>
        <taxon>Thermotogati</taxon>
        <taxon>Deinococcota</taxon>
        <taxon>Deinococci</taxon>
        <taxon>Trueperales</taxon>
        <taxon>Trueperaceae</taxon>
        <taxon>Truepera</taxon>
        <taxon>environmental samples</taxon>
    </lineage>
</organism>
<sequence length="303" mass="33518">MSRTVTLALDWSLNTNHTGFVVAEALEFYKKVGLRLKLLPYADHPTAAKRVRVENAQVGLGPQETVVAYADSPTPILALAAVNAHNPSALAVLEGSAVTRPRELDGKRYASYGARFEMHVVRQMVRADGGEGSVEERVLPKPTVPDALFTGEADSTWVFPAWEGAEAELRGRPLRHFLLRDYGIPDLYTPVLFTTLKFARKEPALLRAFMRATARGFELAAAEPERAAELLLAAYPELDAKLVRRSQPLASPNYHDADRPWGVIDSEVWAGYGRYLYEHGFVTSRGGETVAEPDWNAMHTADF</sequence>
<evidence type="ECO:0000256" key="6">
    <source>
        <dbReference type="ARBA" id="ARBA00022723"/>
    </source>
</evidence>
<dbReference type="InterPro" id="IPR015168">
    <property type="entry name" value="SsuA/THI5"/>
</dbReference>
<keyword evidence="5" id="KW-0808">Transferase</keyword>
<evidence type="ECO:0000256" key="9">
    <source>
        <dbReference type="ARBA" id="ARBA00023004"/>
    </source>
</evidence>
<evidence type="ECO:0000256" key="2">
    <source>
        <dbReference type="ARBA" id="ARBA00004948"/>
    </source>
</evidence>
<proteinExistence type="inferred from homology"/>
<comment type="catalytic activity">
    <reaction evidence="11">
        <text>N(6)-(pyridoxal phosphate)-L-lysyl-[4-amino-5-hydroxymethyl-2-methylpyrimidine phosphate synthase] + L-histidyl-[4-amino-5-hydroxymethyl-2-methylpyrimidine phosphate synthase] + 2 Fe(3+) + 4 H2O = L-lysyl-[4-amino-5-hydroxymethyl-2-methylpyrimidine phosphate synthase] + (2S)-2-amino-5-hydroxy-4-oxopentanoyl-[4-amino-5-hydroxymethyl-2-methylpyrimidine phosphate synthase] + 4-amino-2-methyl-5-(phosphooxymethyl)pyrimidine + 3-oxopropanoate + 2 Fe(2+) + 2 H(+)</text>
        <dbReference type="Rhea" id="RHEA:65756"/>
        <dbReference type="Rhea" id="RHEA-COMP:16892"/>
        <dbReference type="Rhea" id="RHEA-COMP:16893"/>
        <dbReference type="Rhea" id="RHEA-COMP:16894"/>
        <dbReference type="Rhea" id="RHEA-COMP:16895"/>
        <dbReference type="ChEBI" id="CHEBI:15377"/>
        <dbReference type="ChEBI" id="CHEBI:15378"/>
        <dbReference type="ChEBI" id="CHEBI:29033"/>
        <dbReference type="ChEBI" id="CHEBI:29034"/>
        <dbReference type="ChEBI" id="CHEBI:29969"/>
        <dbReference type="ChEBI" id="CHEBI:29979"/>
        <dbReference type="ChEBI" id="CHEBI:33190"/>
        <dbReference type="ChEBI" id="CHEBI:58354"/>
        <dbReference type="ChEBI" id="CHEBI:143915"/>
        <dbReference type="ChEBI" id="CHEBI:157692"/>
    </reaction>
    <physiologicalReaction direction="left-to-right" evidence="11">
        <dbReference type="Rhea" id="RHEA:65757"/>
    </physiologicalReaction>
</comment>
<feature type="domain" description="SsuA/THI5-like" evidence="12">
    <location>
        <begin position="14"/>
        <end position="227"/>
    </location>
</feature>
<name>A0A6J4V8V2_9DEIN</name>
<dbReference type="PANTHER" id="PTHR31528">
    <property type="entry name" value="4-AMINO-5-HYDROXYMETHYL-2-METHYLPYRIMIDINE PHOSPHATE SYNTHASE THI11-RELATED"/>
    <property type="match status" value="1"/>
</dbReference>
<evidence type="ECO:0000313" key="13">
    <source>
        <dbReference type="EMBL" id="CAA9571956.1"/>
    </source>
</evidence>
<keyword evidence="8" id="KW-0784">Thiamine biosynthesis</keyword>
<keyword evidence="6" id="KW-0479">Metal-binding</keyword>
<comment type="similarity">
    <text evidence="3">Belongs to the NMT1/THI5 family.</text>
</comment>
<comment type="function">
    <text evidence="1">Responsible for the formation of the pyrimidine heterocycle in the thiamine biosynthesis pathway. Catalyzes the formation of hydroxymethylpyrimidine phosphate (HMP-P) from histidine and pyridoxal phosphate (PLP). The protein uses PLP and the active site histidine to form HMP-P, generating an inactive enzyme. The enzyme can only undergo a single turnover, which suggests it is a suicide enzyme.</text>
</comment>
<gene>
    <name evidence="13" type="ORF">AVDCRST_MAG86-1843</name>
</gene>
<evidence type="ECO:0000256" key="5">
    <source>
        <dbReference type="ARBA" id="ARBA00022679"/>
    </source>
</evidence>
<comment type="subunit">
    <text evidence="4">Homodimer.</text>
</comment>
<evidence type="ECO:0000256" key="10">
    <source>
        <dbReference type="ARBA" id="ARBA00033171"/>
    </source>
</evidence>
<evidence type="ECO:0000256" key="11">
    <source>
        <dbReference type="ARBA" id="ARBA00048179"/>
    </source>
</evidence>
<accession>A0A6J4V8V2</accession>
<keyword evidence="7" id="KW-0663">Pyridoxal phosphate</keyword>